<evidence type="ECO:0000313" key="12">
    <source>
        <dbReference type="Proteomes" id="UP001589576"/>
    </source>
</evidence>
<evidence type="ECO:0000256" key="1">
    <source>
        <dbReference type="ARBA" id="ARBA00004651"/>
    </source>
</evidence>
<keyword evidence="4" id="KW-1003">Cell membrane</keyword>
<evidence type="ECO:0000256" key="10">
    <source>
        <dbReference type="SAM" id="Phobius"/>
    </source>
</evidence>
<feature type="transmembrane region" description="Helical" evidence="10">
    <location>
        <begin position="422"/>
        <end position="444"/>
    </location>
</feature>
<dbReference type="Pfam" id="PF01554">
    <property type="entry name" value="MatE"/>
    <property type="match status" value="2"/>
</dbReference>
<evidence type="ECO:0000256" key="3">
    <source>
        <dbReference type="ARBA" id="ARBA00022449"/>
    </source>
</evidence>
<dbReference type="CDD" id="cd13131">
    <property type="entry name" value="MATE_NorM_like"/>
    <property type="match status" value="1"/>
</dbReference>
<feature type="transmembrane region" description="Helical" evidence="10">
    <location>
        <begin position="89"/>
        <end position="111"/>
    </location>
</feature>
<evidence type="ECO:0000256" key="8">
    <source>
        <dbReference type="ARBA" id="ARBA00023136"/>
    </source>
</evidence>
<feature type="transmembrane region" description="Helical" evidence="10">
    <location>
        <begin position="242"/>
        <end position="265"/>
    </location>
</feature>
<protein>
    <recommendedName>
        <fullName evidence="9">Multidrug-efflux transporter</fullName>
    </recommendedName>
</protein>
<dbReference type="NCBIfam" id="TIGR00797">
    <property type="entry name" value="matE"/>
    <property type="match status" value="1"/>
</dbReference>
<accession>A0ABV5GAG3</accession>
<keyword evidence="2" id="KW-0813">Transport</keyword>
<reference evidence="11 12" key="1">
    <citation type="submission" date="2024-09" db="EMBL/GenBank/DDBJ databases">
        <authorList>
            <person name="Sun Q."/>
            <person name="Mori K."/>
        </authorList>
    </citation>
    <scope>NUCLEOTIDE SEQUENCE [LARGE SCALE GENOMIC DNA]</scope>
    <source>
        <strain evidence="11 12">CECT 8460</strain>
    </source>
</reference>
<gene>
    <name evidence="11" type="ORF">ACFFUU_00720</name>
</gene>
<evidence type="ECO:0000256" key="7">
    <source>
        <dbReference type="ARBA" id="ARBA00023065"/>
    </source>
</evidence>
<evidence type="ECO:0000256" key="9">
    <source>
        <dbReference type="ARBA" id="ARBA00031636"/>
    </source>
</evidence>
<comment type="caution">
    <text evidence="11">The sequence shown here is derived from an EMBL/GenBank/DDBJ whole genome shotgun (WGS) entry which is preliminary data.</text>
</comment>
<evidence type="ECO:0000256" key="2">
    <source>
        <dbReference type="ARBA" id="ARBA00022448"/>
    </source>
</evidence>
<keyword evidence="5 10" id="KW-0812">Transmembrane</keyword>
<dbReference type="PANTHER" id="PTHR43298:SF2">
    <property type="entry name" value="FMN_FAD EXPORTER YEEO-RELATED"/>
    <property type="match status" value="1"/>
</dbReference>
<feature type="transmembrane region" description="Helical" evidence="10">
    <location>
        <begin position="319"/>
        <end position="341"/>
    </location>
</feature>
<feature type="transmembrane region" description="Helical" evidence="10">
    <location>
        <begin position="12"/>
        <end position="33"/>
    </location>
</feature>
<keyword evidence="8 10" id="KW-0472">Membrane</keyword>
<dbReference type="InterPro" id="IPR048279">
    <property type="entry name" value="MdtK-like"/>
</dbReference>
<feature type="transmembrane region" description="Helical" evidence="10">
    <location>
        <begin position="190"/>
        <end position="213"/>
    </location>
</feature>
<feature type="transmembrane region" description="Helical" evidence="10">
    <location>
        <begin position="53"/>
        <end position="77"/>
    </location>
</feature>
<proteinExistence type="predicted"/>
<evidence type="ECO:0000256" key="5">
    <source>
        <dbReference type="ARBA" id="ARBA00022692"/>
    </source>
</evidence>
<dbReference type="InterPro" id="IPR002528">
    <property type="entry name" value="MATE_fam"/>
</dbReference>
<organism evidence="11 12">
    <name type="scientific">Flavobacterium paronense</name>
    <dbReference type="NCBI Taxonomy" id="1392775"/>
    <lineage>
        <taxon>Bacteria</taxon>
        <taxon>Pseudomonadati</taxon>
        <taxon>Bacteroidota</taxon>
        <taxon>Flavobacteriia</taxon>
        <taxon>Flavobacteriales</taxon>
        <taxon>Flavobacteriaceae</taxon>
        <taxon>Flavobacterium</taxon>
    </lineage>
</organism>
<keyword evidence="12" id="KW-1185">Reference proteome</keyword>
<feature type="transmembrane region" description="Helical" evidence="10">
    <location>
        <begin position="277"/>
        <end position="298"/>
    </location>
</feature>
<evidence type="ECO:0000313" key="11">
    <source>
        <dbReference type="EMBL" id="MFB9088116.1"/>
    </source>
</evidence>
<dbReference type="EMBL" id="JBHMFB010000001">
    <property type="protein sequence ID" value="MFB9088116.1"/>
    <property type="molecule type" value="Genomic_DNA"/>
</dbReference>
<sequence length="460" mass="50839">MNFSQYTKEFSYNLRLAYPVIIGMLGHTLIGIVDNIMVGKLGSTELAAVSLGNSMIFIAMSLGIGFSTAITPIVAEADAETDTSKIRSAFHHGLFLCVILGFALFGLVVLAKPIMELLHQPKEVIALAKPFVDWVAFSLVPLIIYQGYKQFADGLSMTKVSMYAIVMANILHVFINYCLIYGVWIFPKMGILGAGLGTVISRIAMVTFMHIILSRKEQLKQYFQGFSFDEIKKEMIKKIVNLGFPSAMQMLFEVVLFTAGIWLCGNIGKTSQAANQIALSLASMTFMFAMGLSVVSMIRISNQKGLNDYKQLVIVARSIFLLAILIEILFAVMFVALHQILPYLFLNMDNQSQLVDNQEVITIAAKLLLVAAVFQISDGIQVVVLGALRGLQDVKIPMYITFVAYWIIGFPISFYLGEYTSLKAVGVWIGLLAGLTAAAVFLFIRFHYLTKKLISTTTSK</sequence>
<feature type="transmembrane region" description="Helical" evidence="10">
    <location>
        <begin position="131"/>
        <end position="148"/>
    </location>
</feature>
<dbReference type="PANTHER" id="PTHR43298">
    <property type="entry name" value="MULTIDRUG RESISTANCE PROTEIN NORM-RELATED"/>
    <property type="match status" value="1"/>
</dbReference>
<dbReference type="Proteomes" id="UP001589576">
    <property type="component" value="Unassembled WGS sequence"/>
</dbReference>
<keyword evidence="3" id="KW-0050">Antiport</keyword>
<feature type="transmembrane region" description="Helical" evidence="10">
    <location>
        <begin position="160"/>
        <end position="184"/>
    </location>
</feature>
<evidence type="ECO:0000256" key="4">
    <source>
        <dbReference type="ARBA" id="ARBA00022475"/>
    </source>
</evidence>
<dbReference type="PIRSF" id="PIRSF006603">
    <property type="entry name" value="DinF"/>
    <property type="match status" value="1"/>
</dbReference>
<dbReference type="InterPro" id="IPR050222">
    <property type="entry name" value="MATE_MdtK"/>
</dbReference>
<comment type="subcellular location">
    <subcellularLocation>
        <location evidence="1">Cell membrane</location>
        <topology evidence="1">Multi-pass membrane protein</topology>
    </subcellularLocation>
</comment>
<feature type="transmembrane region" description="Helical" evidence="10">
    <location>
        <begin position="396"/>
        <end position="416"/>
    </location>
</feature>
<keyword evidence="6 10" id="KW-1133">Transmembrane helix</keyword>
<keyword evidence="7" id="KW-0406">Ion transport</keyword>
<dbReference type="RefSeq" id="WP_290285560.1">
    <property type="nucleotide sequence ID" value="NZ_JAUFQN010000019.1"/>
</dbReference>
<evidence type="ECO:0000256" key="6">
    <source>
        <dbReference type="ARBA" id="ARBA00022989"/>
    </source>
</evidence>
<name>A0ABV5GAG3_9FLAO</name>
<feature type="transmembrane region" description="Helical" evidence="10">
    <location>
        <begin position="361"/>
        <end position="384"/>
    </location>
</feature>